<dbReference type="InterPro" id="IPR039323">
    <property type="entry name" value="ANKRD_45/46/60"/>
</dbReference>
<dbReference type="Pfam" id="PF12796">
    <property type="entry name" value="Ank_2"/>
    <property type="match status" value="1"/>
</dbReference>
<evidence type="ECO:0000256" key="2">
    <source>
        <dbReference type="SAM" id="MobiDB-lite"/>
    </source>
</evidence>
<dbReference type="Proteomes" id="UP000694547">
    <property type="component" value="Chromosome 4"/>
</dbReference>
<dbReference type="SUPFAM" id="SSF48403">
    <property type="entry name" value="Ankyrin repeat"/>
    <property type="match status" value="1"/>
</dbReference>
<evidence type="ECO:0000259" key="3">
    <source>
        <dbReference type="PROSITE" id="PS50053"/>
    </source>
</evidence>
<keyword evidence="1" id="KW-0040">ANK repeat</keyword>
<dbReference type="PROSITE" id="PS50053">
    <property type="entry name" value="UBIQUITIN_2"/>
    <property type="match status" value="1"/>
</dbReference>
<dbReference type="GeneTree" id="ENSGT00390000015137"/>
<organism evidence="4 5">
    <name type="scientific">Peromyscus maniculatus bairdii</name>
    <name type="common">Prairie deer mouse</name>
    <dbReference type="NCBI Taxonomy" id="230844"/>
    <lineage>
        <taxon>Eukaryota</taxon>
        <taxon>Metazoa</taxon>
        <taxon>Chordata</taxon>
        <taxon>Craniata</taxon>
        <taxon>Vertebrata</taxon>
        <taxon>Euteleostomi</taxon>
        <taxon>Mammalia</taxon>
        <taxon>Eutheria</taxon>
        <taxon>Euarchontoglires</taxon>
        <taxon>Glires</taxon>
        <taxon>Rodentia</taxon>
        <taxon>Myomorpha</taxon>
        <taxon>Muroidea</taxon>
        <taxon>Cricetidae</taxon>
        <taxon>Neotominae</taxon>
        <taxon>Peromyscus</taxon>
    </lineage>
</organism>
<dbReference type="SMART" id="SM00248">
    <property type="entry name" value="ANK"/>
    <property type="match status" value="3"/>
</dbReference>
<dbReference type="AlphaFoldDB" id="A0A8C8SXX0"/>
<accession>A0A8C8SXX0</accession>
<dbReference type="Gene3D" id="3.10.20.90">
    <property type="entry name" value="Phosphatidylinositol 3-kinase Catalytic Subunit, Chain A, domain 1"/>
    <property type="match status" value="1"/>
</dbReference>
<dbReference type="InterPro" id="IPR036770">
    <property type="entry name" value="Ankyrin_rpt-contain_sf"/>
</dbReference>
<proteinExistence type="predicted"/>
<evidence type="ECO:0000313" key="5">
    <source>
        <dbReference type="Proteomes" id="UP000694547"/>
    </source>
</evidence>
<feature type="region of interest" description="Disordered" evidence="2">
    <location>
        <begin position="1"/>
        <end position="63"/>
    </location>
</feature>
<feature type="compositionally biased region" description="Polar residues" evidence="2">
    <location>
        <begin position="308"/>
        <end position="321"/>
    </location>
</feature>
<dbReference type="InterPro" id="IPR029071">
    <property type="entry name" value="Ubiquitin-like_domsf"/>
</dbReference>
<name>A0A8C8SXX0_PERMB</name>
<feature type="repeat" description="ANK" evidence="1">
    <location>
        <begin position="197"/>
        <end position="223"/>
    </location>
</feature>
<sequence>MTCEMTRAMRRSADVAGAGARPRRPKGGGPPQDPKAGARTAQPASRARARAKGQSGDPRVSIPSPDLAPDVFFLRVKLEETGELFRVANCRNDMTVRELKEELDLVVGIPFNLQRLHFLDQGILMDDATLKFYDVIPGAVISLCIWHYDGWTELVLAAVEGDPSKLSCLGISEDTFYRTANSQHFKGEQWRQWTAQRAFVALYISAHRGHADAVRYLLELGANCLGKSPLGRTPLHVIAAMGRMDCIRPLLEHGAYIHERDSKGETPITIARRLKREHFERKMFLLYWMIKSGSKDPNDLVVRGAPEKSSSGNVSKSPVLP</sequence>
<dbReference type="PANTHER" id="PTHR22677">
    <property type="entry name" value="ANKYRIN REPEAT DOMAIN-CONTAINING PROTEIN 60"/>
    <property type="match status" value="1"/>
</dbReference>
<keyword evidence="5" id="KW-1185">Reference proteome</keyword>
<dbReference type="Gene3D" id="1.25.40.20">
    <property type="entry name" value="Ankyrin repeat-containing domain"/>
    <property type="match status" value="1"/>
</dbReference>
<dbReference type="PROSITE" id="PS50088">
    <property type="entry name" value="ANK_REPEAT"/>
    <property type="match status" value="2"/>
</dbReference>
<reference evidence="4" key="2">
    <citation type="submission" date="2025-08" db="UniProtKB">
        <authorList>
            <consortium name="Ensembl"/>
        </authorList>
    </citation>
    <scope>IDENTIFICATION</scope>
</reference>
<reference evidence="4" key="3">
    <citation type="submission" date="2025-09" db="UniProtKB">
        <authorList>
            <consortium name="Ensembl"/>
        </authorList>
    </citation>
    <scope>IDENTIFICATION</scope>
</reference>
<dbReference type="Ensembl" id="ENSPEMT00000000141.2">
    <property type="protein sequence ID" value="ENSPEMP00000000140.2"/>
    <property type="gene ID" value="ENSPEMG00000000107.2"/>
</dbReference>
<dbReference type="Pfam" id="PF14560">
    <property type="entry name" value="Ubiquitin_2"/>
    <property type="match status" value="1"/>
</dbReference>
<evidence type="ECO:0000256" key="1">
    <source>
        <dbReference type="PROSITE-ProRule" id="PRU00023"/>
    </source>
</evidence>
<dbReference type="SUPFAM" id="SSF54236">
    <property type="entry name" value="Ubiquitin-like"/>
    <property type="match status" value="1"/>
</dbReference>
<dbReference type="CDD" id="cd17063">
    <property type="entry name" value="Ubl_ANKRD60"/>
    <property type="match status" value="1"/>
</dbReference>
<feature type="region of interest" description="Disordered" evidence="2">
    <location>
        <begin position="300"/>
        <end position="321"/>
    </location>
</feature>
<dbReference type="PANTHER" id="PTHR22677:SF3">
    <property type="entry name" value="ANKYRIN REPEAT DOMAIN-CONTAINING PROTEIN 60"/>
    <property type="match status" value="1"/>
</dbReference>
<protein>
    <submittedName>
        <fullName evidence="4">Ankyrin repeat domain 60</fullName>
    </submittedName>
</protein>
<reference evidence="4 5" key="1">
    <citation type="submission" date="2018-10" db="EMBL/GenBank/DDBJ databases">
        <title>Improved assembly of the deer mouse Peromyscus maniculatus genome.</title>
        <authorList>
            <person name="Lassance J.-M."/>
            <person name="Hoekstra H.E."/>
        </authorList>
    </citation>
    <scope>NUCLEOTIDE SEQUENCE [LARGE SCALE GENOMIC DNA]</scope>
</reference>
<feature type="repeat" description="ANK" evidence="1">
    <location>
        <begin position="230"/>
        <end position="262"/>
    </location>
</feature>
<dbReference type="PROSITE" id="PS50297">
    <property type="entry name" value="ANK_REP_REGION"/>
    <property type="match status" value="2"/>
</dbReference>
<dbReference type="InterPro" id="IPR002110">
    <property type="entry name" value="Ankyrin_rpt"/>
</dbReference>
<dbReference type="InterPro" id="IPR000626">
    <property type="entry name" value="Ubiquitin-like_dom"/>
</dbReference>
<feature type="domain" description="Ubiquitin-like" evidence="3">
    <location>
        <begin position="74"/>
        <end position="150"/>
    </location>
</feature>
<evidence type="ECO:0000313" key="4">
    <source>
        <dbReference type="Ensembl" id="ENSPEMP00000000140.2"/>
    </source>
</evidence>